<feature type="binding site" evidence="5">
    <location>
        <position position="184"/>
    </location>
    <ligand>
        <name>S-adenosyl-L-methionine</name>
        <dbReference type="ChEBI" id="CHEBI:59789"/>
    </ligand>
</feature>
<name>L0FUY5_ECHVK</name>
<dbReference type="InterPro" id="IPR004556">
    <property type="entry name" value="HemK-like"/>
</dbReference>
<dbReference type="NCBIfam" id="TIGR00536">
    <property type="entry name" value="hemK_fam"/>
    <property type="match status" value="1"/>
</dbReference>
<dbReference type="Gene3D" id="3.40.50.150">
    <property type="entry name" value="Vaccinia Virus protein VP39"/>
    <property type="match status" value="1"/>
</dbReference>
<dbReference type="HOGENOM" id="CLU_018398_3_2_10"/>
<dbReference type="PROSITE" id="PS00092">
    <property type="entry name" value="N6_MTASE"/>
    <property type="match status" value="1"/>
</dbReference>
<reference evidence="9" key="1">
    <citation type="submission" date="2012-02" db="EMBL/GenBank/DDBJ databases">
        <title>The complete genome of Echinicola vietnamensis DSM 17526.</title>
        <authorList>
            <person name="Lucas S."/>
            <person name="Copeland A."/>
            <person name="Lapidus A."/>
            <person name="Glavina del Rio T."/>
            <person name="Dalin E."/>
            <person name="Tice H."/>
            <person name="Bruce D."/>
            <person name="Goodwin L."/>
            <person name="Pitluck S."/>
            <person name="Peters L."/>
            <person name="Ovchinnikova G."/>
            <person name="Teshima H."/>
            <person name="Kyrpides N."/>
            <person name="Mavromatis K."/>
            <person name="Ivanova N."/>
            <person name="Brettin T."/>
            <person name="Detter J.C."/>
            <person name="Han C."/>
            <person name="Larimer F."/>
            <person name="Land M."/>
            <person name="Hauser L."/>
            <person name="Markowitz V."/>
            <person name="Cheng J.-F."/>
            <person name="Hugenholtz P."/>
            <person name="Woyke T."/>
            <person name="Wu D."/>
            <person name="Brambilla E."/>
            <person name="Klenk H.-P."/>
            <person name="Eisen J.A."/>
        </authorList>
    </citation>
    <scope>NUCLEOTIDE SEQUENCE [LARGE SCALE GENOMIC DNA]</scope>
    <source>
        <strain evidence="9">DSM 17526 / LMG 23754 / KMM 6221</strain>
    </source>
</reference>
<dbReference type="InterPro" id="IPR050320">
    <property type="entry name" value="N5-glutamine_MTase"/>
</dbReference>
<dbReference type="EMBL" id="CP003346">
    <property type="protein sequence ID" value="AGA77709.1"/>
    <property type="molecule type" value="Genomic_DNA"/>
</dbReference>
<dbReference type="PANTHER" id="PTHR18895:SF74">
    <property type="entry name" value="MTRF1L RELEASE FACTOR GLUTAMINE METHYLTRANSFERASE"/>
    <property type="match status" value="1"/>
</dbReference>
<organism evidence="8 9">
    <name type="scientific">Echinicola vietnamensis (strain DSM 17526 / LMG 23754 / KMM 6221)</name>
    <dbReference type="NCBI Taxonomy" id="926556"/>
    <lineage>
        <taxon>Bacteria</taxon>
        <taxon>Pseudomonadati</taxon>
        <taxon>Bacteroidota</taxon>
        <taxon>Cytophagia</taxon>
        <taxon>Cytophagales</taxon>
        <taxon>Cyclobacteriaceae</taxon>
        <taxon>Echinicola</taxon>
    </lineage>
</organism>
<comment type="function">
    <text evidence="5">Methylates the class 1 translation termination release factors RF1/PrfA and RF2/PrfB on the glutamine residue of the universally conserved GGQ motif.</text>
</comment>
<dbReference type="PATRIC" id="fig|926556.3.peg.1529"/>
<evidence type="ECO:0000256" key="3">
    <source>
        <dbReference type="ARBA" id="ARBA00022691"/>
    </source>
</evidence>
<gene>
    <name evidence="5" type="primary">prmC</name>
    <name evidence="8" type="ordered locus">Echvi_1443</name>
</gene>
<comment type="catalytic activity">
    <reaction evidence="4 5">
        <text>L-glutaminyl-[peptide chain release factor] + S-adenosyl-L-methionine = N(5)-methyl-L-glutaminyl-[peptide chain release factor] + S-adenosyl-L-homocysteine + H(+)</text>
        <dbReference type="Rhea" id="RHEA:42896"/>
        <dbReference type="Rhea" id="RHEA-COMP:10271"/>
        <dbReference type="Rhea" id="RHEA-COMP:10272"/>
        <dbReference type="ChEBI" id="CHEBI:15378"/>
        <dbReference type="ChEBI" id="CHEBI:30011"/>
        <dbReference type="ChEBI" id="CHEBI:57856"/>
        <dbReference type="ChEBI" id="CHEBI:59789"/>
        <dbReference type="ChEBI" id="CHEBI:61891"/>
        <dbReference type="EC" id="2.1.1.297"/>
    </reaction>
</comment>
<dbReference type="AlphaFoldDB" id="L0FUY5"/>
<dbReference type="Pfam" id="PF17827">
    <property type="entry name" value="PrmC_N"/>
    <property type="match status" value="1"/>
</dbReference>
<evidence type="ECO:0000256" key="2">
    <source>
        <dbReference type="ARBA" id="ARBA00022679"/>
    </source>
</evidence>
<comment type="caution">
    <text evidence="5">Lacks conserved residue(s) required for the propagation of feature annotation.</text>
</comment>
<dbReference type="EC" id="2.1.1.297" evidence="5"/>
<dbReference type="KEGG" id="evi:Echvi_1443"/>
<comment type="similarity">
    <text evidence="5">Belongs to the protein N5-glutamine methyltransferase family. PrmC subfamily.</text>
</comment>
<dbReference type="eggNOG" id="COG2890">
    <property type="taxonomic scope" value="Bacteria"/>
</dbReference>
<evidence type="ECO:0000256" key="1">
    <source>
        <dbReference type="ARBA" id="ARBA00022603"/>
    </source>
</evidence>
<dbReference type="InterPro" id="IPR040758">
    <property type="entry name" value="PrmC_N"/>
</dbReference>
<keyword evidence="2 5" id="KW-0808">Transferase</keyword>
<dbReference type="CDD" id="cd02440">
    <property type="entry name" value="AdoMet_MTases"/>
    <property type="match status" value="1"/>
</dbReference>
<protein>
    <recommendedName>
        <fullName evidence="5">Release factor glutamine methyltransferase</fullName>
        <shortName evidence="5">RF MTase</shortName>
        <ecNumber evidence="5">2.1.1.297</ecNumber>
    </recommendedName>
    <alternativeName>
        <fullName evidence="5">N5-glutamine methyltransferase PrmC</fullName>
    </alternativeName>
    <alternativeName>
        <fullName evidence="5">Protein-(glutamine-N5) MTase PrmC</fullName>
    </alternativeName>
    <alternativeName>
        <fullName evidence="5">Protein-glutamine N-methyltransferase PrmC</fullName>
    </alternativeName>
</protein>
<feature type="domain" description="Release factor glutamine methyltransferase N-terminal" evidence="7">
    <location>
        <begin position="23"/>
        <end position="74"/>
    </location>
</feature>
<dbReference type="OrthoDB" id="9800643at2"/>
<dbReference type="Proteomes" id="UP000010796">
    <property type="component" value="Chromosome"/>
</dbReference>
<dbReference type="InterPro" id="IPR007848">
    <property type="entry name" value="Small_mtfrase_dom"/>
</dbReference>
<sequence length="279" mass="31579">MISARALYQSYHSSLQPMYPEQEASQLAFWLLEHFLGWKRGDIVRNASLPELPNDIQVAFERLMEGHPIQYILGEAPFYGRDFKVDPSVLIPRNETEELVHLILKDNLQAGLQIMDIGTGSGCIPITLFLEMAHPVVHAMDISKEALQMAQENAKRLGAKVTFLQTDILSKEIPINQLDILVSNPPYVRELEKAHMHKNVLEHEPSLALFVSNEDPLVFYRTIATKGLKALNPGGKLYFEINEAFAKEMETLAESLGYRHVTIHDDLQGKPRMLSAIRP</sequence>
<dbReference type="RefSeq" id="WP_015265272.1">
    <property type="nucleotide sequence ID" value="NC_019904.1"/>
</dbReference>
<dbReference type="Pfam" id="PF05175">
    <property type="entry name" value="MTS"/>
    <property type="match status" value="1"/>
</dbReference>
<dbReference type="InterPro" id="IPR029063">
    <property type="entry name" value="SAM-dependent_MTases_sf"/>
</dbReference>
<keyword evidence="9" id="KW-1185">Reference proteome</keyword>
<proteinExistence type="inferred from homology"/>
<feature type="binding site" evidence="5">
    <location>
        <begin position="184"/>
        <end position="187"/>
    </location>
    <ligand>
        <name>substrate</name>
    </ligand>
</feature>
<dbReference type="InterPro" id="IPR019874">
    <property type="entry name" value="RF_methyltr_PrmC"/>
</dbReference>
<evidence type="ECO:0000256" key="5">
    <source>
        <dbReference type="HAMAP-Rule" id="MF_02126"/>
    </source>
</evidence>
<keyword evidence="1 5" id="KW-0489">Methyltransferase</keyword>
<dbReference type="SUPFAM" id="SSF53335">
    <property type="entry name" value="S-adenosyl-L-methionine-dependent methyltransferases"/>
    <property type="match status" value="1"/>
</dbReference>
<evidence type="ECO:0000259" key="6">
    <source>
        <dbReference type="Pfam" id="PF05175"/>
    </source>
</evidence>
<accession>L0FUY5</accession>
<evidence type="ECO:0000313" key="8">
    <source>
        <dbReference type="EMBL" id="AGA77709.1"/>
    </source>
</evidence>
<dbReference type="GO" id="GO:0032259">
    <property type="term" value="P:methylation"/>
    <property type="evidence" value="ECO:0007669"/>
    <property type="project" value="UniProtKB-KW"/>
</dbReference>
<dbReference type="InterPro" id="IPR002052">
    <property type="entry name" value="DNA_methylase_N6_adenine_CS"/>
</dbReference>
<feature type="domain" description="Methyltransferase small" evidence="6">
    <location>
        <begin position="107"/>
        <end position="194"/>
    </location>
</feature>
<evidence type="ECO:0000259" key="7">
    <source>
        <dbReference type="Pfam" id="PF17827"/>
    </source>
</evidence>
<feature type="binding site" evidence="5">
    <location>
        <position position="141"/>
    </location>
    <ligand>
        <name>S-adenosyl-L-methionine</name>
        <dbReference type="ChEBI" id="CHEBI:59789"/>
    </ligand>
</feature>
<dbReference type="PANTHER" id="PTHR18895">
    <property type="entry name" value="HEMK METHYLTRANSFERASE"/>
    <property type="match status" value="1"/>
</dbReference>
<dbReference type="GO" id="GO:0102559">
    <property type="term" value="F:peptide chain release factor N(5)-glutamine methyltransferase activity"/>
    <property type="evidence" value="ECO:0007669"/>
    <property type="project" value="UniProtKB-EC"/>
</dbReference>
<dbReference type="STRING" id="926556.Echvi_1443"/>
<keyword evidence="3 5" id="KW-0949">S-adenosyl-L-methionine</keyword>
<evidence type="ECO:0000313" key="9">
    <source>
        <dbReference type="Proteomes" id="UP000010796"/>
    </source>
</evidence>
<dbReference type="Gene3D" id="1.10.8.10">
    <property type="entry name" value="DNA helicase RuvA subunit, C-terminal domain"/>
    <property type="match status" value="1"/>
</dbReference>
<dbReference type="HAMAP" id="MF_02126">
    <property type="entry name" value="RF_methyltr_PrmC"/>
    <property type="match status" value="1"/>
</dbReference>
<dbReference type="GO" id="GO:0003676">
    <property type="term" value="F:nucleic acid binding"/>
    <property type="evidence" value="ECO:0007669"/>
    <property type="project" value="InterPro"/>
</dbReference>
<feature type="binding site" evidence="5">
    <location>
        <begin position="118"/>
        <end position="122"/>
    </location>
    <ligand>
        <name>S-adenosyl-L-methionine</name>
        <dbReference type="ChEBI" id="CHEBI:59789"/>
    </ligand>
</feature>
<evidence type="ECO:0000256" key="4">
    <source>
        <dbReference type="ARBA" id="ARBA00048391"/>
    </source>
</evidence>
<dbReference type="NCBIfam" id="TIGR03534">
    <property type="entry name" value="RF_mod_PrmC"/>
    <property type="match status" value="1"/>
</dbReference>